<keyword evidence="1" id="KW-0812">Transmembrane</keyword>
<organism evidence="2 3">
    <name type="scientific">Leucobacter insecticola</name>
    <dbReference type="NCBI Taxonomy" id="2714934"/>
    <lineage>
        <taxon>Bacteria</taxon>
        <taxon>Bacillati</taxon>
        <taxon>Actinomycetota</taxon>
        <taxon>Actinomycetes</taxon>
        <taxon>Micrococcales</taxon>
        <taxon>Microbacteriaceae</taxon>
        <taxon>Leucobacter</taxon>
    </lineage>
</organism>
<sequence>MEHLDNDQIVVVTEEKRRRKGLIWVAAGAAALLAGGSTFALWSANDVFSGGTITAGDLNITTKNDTTFWDVSGDRADATETVGNTDGSQKGHQITDVNTWRIAPVTSLRRRSRRT</sequence>
<accession>A0A6G8FFU1</accession>
<keyword evidence="1" id="KW-1133">Transmembrane helix</keyword>
<reference evidence="2 3" key="1">
    <citation type="submission" date="2020-03" db="EMBL/GenBank/DDBJ databases">
        <title>Leucobacter sp. nov., isolated from beetles.</title>
        <authorList>
            <person name="Hyun D.-W."/>
            <person name="Bae J.-W."/>
        </authorList>
    </citation>
    <scope>NUCLEOTIDE SEQUENCE [LARGE SCALE GENOMIC DNA]</scope>
    <source>
        <strain evidence="2 3">HDW9B</strain>
    </source>
</reference>
<dbReference type="AlphaFoldDB" id="A0A6G8FFU1"/>
<evidence type="ECO:0000256" key="1">
    <source>
        <dbReference type="SAM" id="Phobius"/>
    </source>
</evidence>
<evidence type="ECO:0000313" key="3">
    <source>
        <dbReference type="Proteomes" id="UP000501387"/>
    </source>
</evidence>
<keyword evidence="3" id="KW-1185">Reference proteome</keyword>
<dbReference type="RefSeq" id="WP_166321174.1">
    <property type="nucleotide sequence ID" value="NZ_CP049934.1"/>
</dbReference>
<keyword evidence="1" id="KW-0472">Membrane</keyword>
<evidence type="ECO:0000313" key="2">
    <source>
        <dbReference type="EMBL" id="QIM15204.1"/>
    </source>
</evidence>
<proteinExistence type="predicted"/>
<dbReference type="InterPro" id="IPR023833">
    <property type="entry name" value="Signal_pept_SipW-depend-type"/>
</dbReference>
<name>A0A6G8FFU1_9MICO</name>
<dbReference type="KEGG" id="lins:G7067_00295"/>
<feature type="transmembrane region" description="Helical" evidence="1">
    <location>
        <begin position="21"/>
        <end position="42"/>
    </location>
</feature>
<protein>
    <submittedName>
        <fullName evidence="2">Uncharacterized protein</fullName>
    </submittedName>
</protein>
<gene>
    <name evidence="2" type="ORF">G7067_00295</name>
</gene>
<dbReference type="NCBIfam" id="TIGR04088">
    <property type="entry name" value="cognate_SipW"/>
    <property type="match status" value="1"/>
</dbReference>
<dbReference type="Proteomes" id="UP000501387">
    <property type="component" value="Chromosome"/>
</dbReference>
<dbReference type="EMBL" id="CP049934">
    <property type="protein sequence ID" value="QIM15204.1"/>
    <property type="molecule type" value="Genomic_DNA"/>
</dbReference>